<dbReference type="EMBL" id="JACHWZ010000010">
    <property type="protein sequence ID" value="MBB3061525.1"/>
    <property type="molecule type" value="Genomic_DNA"/>
</dbReference>
<dbReference type="Pfam" id="PF00561">
    <property type="entry name" value="Abhydrolase_1"/>
    <property type="match status" value="1"/>
</dbReference>
<comment type="caution">
    <text evidence="2">The sequence shown here is derived from an EMBL/GenBank/DDBJ whole genome shotgun (WGS) entry which is preliminary data.</text>
</comment>
<proteinExistence type="predicted"/>
<accession>A0A7W4ZAQ4</accession>
<protein>
    <submittedName>
        <fullName evidence="2">Pimeloyl-ACP methyl ester carboxylesterase</fullName>
    </submittedName>
</protein>
<dbReference type="InterPro" id="IPR029058">
    <property type="entry name" value="AB_hydrolase_fold"/>
</dbReference>
<dbReference type="SUPFAM" id="SSF53474">
    <property type="entry name" value="alpha/beta-Hydrolases"/>
    <property type="match status" value="1"/>
</dbReference>
<dbReference type="Gene3D" id="3.40.50.1820">
    <property type="entry name" value="alpha/beta hydrolase"/>
    <property type="match status" value="1"/>
</dbReference>
<sequence>MSDRRYIEYHRDALRECLAFWRESGVDLAGYNTVENTRDLDALRRHLGAKKIVLWGTSYGSHLALAALKEMEDRVERVVISSAEGLDQTVKLPARTD</sequence>
<name>A0A7W4ZAQ4_9GAMM</name>
<evidence type="ECO:0000313" key="2">
    <source>
        <dbReference type="EMBL" id="MBB3061525.1"/>
    </source>
</evidence>
<gene>
    <name evidence="2" type="ORF">FHS09_002363</name>
</gene>
<evidence type="ECO:0000313" key="3">
    <source>
        <dbReference type="Proteomes" id="UP000535937"/>
    </source>
</evidence>
<dbReference type="InterPro" id="IPR000073">
    <property type="entry name" value="AB_hydrolase_1"/>
</dbReference>
<organism evidence="2 3">
    <name type="scientific">Microbulbifer rhizosphaerae</name>
    <dbReference type="NCBI Taxonomy" id="1562603"/>
    <lineage>
        <taxon>Bacteria</taxon>
        <taxon>Pseudomonadati</taxon>
        <taxon>Pseudomonadota</taxon>
        <taxon>Gammaproteobacteria</taxon>
        <taxon>Cellvibrionales</taxon>
        <taxon>Microbulbiferaceae</taxon>
        <taxon>Microbulbifer</taxon>
    </lineage>
</organism>
<reference evidence="2 3" key="1">
    <citation type="submission" date="2020-08" db="EMBL/GenBank/DDBJ databases">
        <title>Genomic Encyclopedia of Type Strains, Phase III (KMG-III): the genomes of soil and plant-associated and newly described type strains.</title>
        <authorList>
            <person name="Whitman W."/>
        </authorList>
    </citation>
    <scope>NUCLEOTIDE SEQUENCE [LARGE SCALE GENOMIC DNA]</scope>
    <source>
        <strain evidence="2 3">CECT 8799</strain>
    </source>
</reference>
<dbReference type="AlphaFoldDB" id="A0A7W4ZAQ4"/>
<keyword evidence="3" id="KW-1185">Reference proteome</keyword>
<dbReference type="Proteomes" id="UP000535937">
    <property type="component" value="Unassembled WGS sequence"/>
</dbReference>
<evidence type="ECO:0000259" key="1">
    <source>
        <dbReference type="Pfam" id="PF00561"/>
    </source>
</evidence>
<feature type="domain" description="AB hydrolase-1" evidence="1">
    <location>
        <begin position="30"/>
        <end position="83"/>
    </location>
</feature>